<dbReference type="GO" id="GO:0005886">
    <property type="term" value="C:plasma membrane"/>
    <property type="evidence" value="ECO:0007669"/>
    <property type="project" value="UniProtKB-SubCell"/>
</dbReference>
<dbReference type="AlphaFoldDB" id="A0A839DP57"/>
<evidence type="ECO:0000256" key="2">
    <source>
        <dbReference type="ARBA" id="ARBA00022448"/>
    </source>
</evidence>
<keyword evidence="3" id="KW-0547">Nucleotide-binding</keyword>
<dbReference type="InterPro" id="IPR003593">
    <property type="entry name" value="AAA+_ATPase"/>
</dbReference>
<dbReference type="CDD" id="cd03230">
    <property type="entry name" value="ABC_DR_subfamily_A"/>
    <property type="match status" value="1"/>
</dbReference>
<dbReference type="GO" id="GO:0005524">
    <property type="term" value="F:ATP binding"/>
    <property type="evidence" value="ECO:0007669"/>
    <property type="project" value="UniProtKB-KW"/>
</dbReference>
<keyword evidence="5" id="KW-0046">Antibiotic resistance</keyword>
<evidence type="ECO:0000256" key="1">
    <source>
        <dbReference type="ARBA" id="ARBA00004202"/>
    </source>
</evidence>
<dbReference type="PANTHER" id="PTHR42711:SF17">
    <property type="entry name" value="ABC TRANSPORTER ATP-BINDING PROTEIN"/>
    <property type="match status" value="1"/>
</dbReference>
<protein>
    <submittedName>
        <fullName evidence="7">ABC-2 type transport system ATP-binding protein</fullName>
    </submittedName>
</protein>
<gene>
    <name evidence="7" type="ORF">FHX42_000109</name>
</gene>
<comment type="subcellular location">
    <subcellularLocation>
        <location evidence="1">Cell membrane</location>
        <topology evidence="1">Peripheral membrane protein</topology>
    </subcellularLocation>
</comment>
<sequence length="298" mass="32196">MTTHHARALSATRDFDGVRALDAVDLDVGAGQLVGLLGPNGAGKTTLLNLLTGLRRPTSGRVELFGGDPREAGNRRRLGVTPQQTGVPETLRVGEIVDFVGRHYANPAPVGDVLERFGLEGLERRQSGGLSGGQQRRLAVALTFVGRPDLVVLDEPTAGLDVEARHVLWEALREYHREGGTMLLTSHYMEEVEALAQRVVVIGGGRVLADGDPDDIRARVGTHTVGFRAETPPPDLPGITRREHDGNRVRLLTGDSDRLVRDLVASGTEFHDLEVTTASLEEAFMSLTSGDEPTRRES</sequence>
<dbReference type="InterPro" id="IPR003439">
    <property type="entry name" value="ABC_transporter-like_ATP-bd"/>
</dbReference>
<evidence type="ECO:0000256" key="5">
    <source>
        <dbReference type="ARBA" id="ARBA00023251"/>
    </source>
</evidence>
<evidence type="ECO:0000256" key="3">
    <source>
        <dbReference type="ARBA" id="ARBA00022741"/>
    </source>
</evidence>
<accession>A0A839DP57</accession>
<feature type="domain" description="ABC transporter" evidence="6">
    <location>
        <begin position="6"/>
        <end position="229"/>
    </location>
</feature>
<dbReference type="RefSeq" id="WP_182542128.1">
    <property type="nucleotide sequence ID" value="NZ_JACGWZ010000001.1"/>
</dbReference>
<proteinExistence type="predicted"/>
<dbReference type="PROSITE" id="PS00211">
    <property type="entry name" value="ABC_TRANSPORTER_1"/>
    <property type="match status" value="1"/>
</dbReference>
<dbReference type="Pfam" id="PF00005">
    <property type="entry name" value="ABC_tran"/>
    <property type="match status" value="1"/>
</dbReference>
<evidence type="ECO:0000256" key="4">
    <source>
        <dbReference type="ARBA" id="ARBA00022840"/>
    </source>
</evidence>
<keyword evidence="8" id="KW-1185">Reference proteome</keyword>
<organism evidence="7 8">
    <name type="scientific">Halosaccharopolyspora lacisalsi</name>
    <dbReference type="NCBI Taxonomy" id="1000566"/>
    <lineage>
        <taxon>Bacteria</taxon>
        <taxon>Bacillati</taxon>
        <taxon>Actinomycetota</taxon>
        <taxon>Actinomycetes</taxon>
        <taxon>Pseudonocardiales</taxon>
        <taxon>Pseudonocardiaceae</taxon>
        <taxon>Halosaccharopolyspora</taxon>
    </lineage>
</organism>
<dbReference type="GO" id="GO:0016887">
    <property type="term" value="F:ATP hydrolysis activity"/>
    <property type="evidence" value="ECO:0007669"/>
    <property type="project" value="InterPro"/>
</dbReference>
<comment type="caution">
    <text evidence="7">The sequence shown here is derived from an EMBL/GenBank/DDBJ whole genome shotgun (WGS) entry which is preliminary data.</text>
</comment>
<reference evidence="7 8" key="1">
    <citation type="submission" date="2020-07" db="EMBL/GenBank/DDBJ databases">
        <title>Sequencing the genomes of 1000 actinobacteria strains.</title>
        <authorList>
            <person name="Klenk H.-P."/>
        </authorList>
    </citation>
    <scope>NUCLEOTIDE SEQUENCE [LARGE SCALE GENOMIC DNA]</scope>
    <source>
        <strain evidence="7 8">DSM 45975</strain>
    </source>
</reference>
<dbReference type="PANTHER" id="PTHR42711">
    <property type="entry name" value="ABC TRANSPORTER ATP-BINDING PROTEIN"/>
    <property type="match status" value="1"/>
</dbReference>
<dbReference type="Gene3D" id="3.40.50.300">
    <property type="entry name" value="P-loop containing nucleotide triphosphate hydrolases"/>
    <property type="match status" value="1"/>
</dbReference>
<evidence type="ECO:0000313" key="8">
    <source>
        <dbReference type="Proteomes" id="UP000569329"/>
    </source>
</evidence>
<evidence type="ECO:0000313" key="7">
    <source>
        <dbReference type="EMBL" id="MBA8822780.1"/>
    </source>
</evidence>
<dbReference type="InterPro" id="IPR017871">
    <property type="entry name" value="ABC_transporter-like_CS"/>
</dbReference>
<dbReference type="SMART" id="SM00382">
    <property type="entry name" value="AAA"/>
    <property type="match status" value="1"/>
</dbReference>
<dbReference type="EMBL" id="JACGWZ010000001">
    <property type="protein sequence ID" value="MBA8822780.1"/>
    <property type="molecule type" value="Genomic_DNA"/>
</dbReference>
<keyword evidence="4 7" id="KW-0067">ATP-binding</keyword>
<dbReference type="InterPro" id="IPR027417">
    <property type="entry name" value="P-loop_NTPase"/>
</dbReference>
<dbReference type="Proteomes" id="UP000569329">
    <property type="component" value="Unassembled WGS sequence"/>
</dbReference>
<dbReference type="InterPro" id="IPR050763">
    <property type="entry name" value="ABC_transporter_ATP-binding"/>
</dbReference>
<keyword evidence="2" id="KW-0813">Transport</keyword>
<dbReference type="GO" id="GO:0046677">
    <property type="term" value="P:response to antibiotic"/>
    <property type="evidence" value="ECO:0007669"/>
    <property type="project" value="UniProtKB-KW"/>
</dbReference>
<dbReference type="SUPFAM" id="SSF52540">
    <property type="entry name" value="P-loop containing nucleoside triphosphate hydrolases"/>
    <property type="match status" value="1"/>
</dbReference>
<name>A0A839DP57_9PSEU</name>
<dbReference type="PROSITE" id="PS50893">
    <property type="entry name" value="ABC_TRANSPORTER_2"/>
    <property type="match status" value="1"/>
</dbReference>
<evidence type="ECO:0000259" key="6">
    <source>
        <dbReference type="PROSITE" id="PS50893"/>
    </source>
</evidence>